<dbReference type="AlphaFoldDB" id="A0AAW0DXX1"/>
<name>A0AAW0DXX1_9AGAR</name>
<sequence>MLQCRSLLSQVCYTTPAPIIPFFTYRSASAAVKRHAPVYAFSSQRPTSRSRNTRTRLQPPSSLALDVSPHSHPRVTPKAEARTMDTRSEVEGDVETPREHEELDYSANGYYGRYAAVVDRGNDTLLNRLVERVFRKFSGSDQERKEFLTWALFKTDFRRFRGQSVLSMLEAIGGIQALSLQQFKYLVIQICTRLYPSTVDQVLIDTIFPRILSDLERIGVVPGGPYAITHIPPQVVYLSFAVLSKLLAVGDQAKALQIFRLLFEKSYIPPEAIQATPTSSQNFKLIMSLTTARACMHWEYRIFAHQLLTGIIPSHSDNADSLLPEVLSLCTDFLYSTLPSPRRPDFSSCVDLIIKLHPTSPVEDGIIRTAYTSAAQHDFPFDATRLYTFTRRRDIVIKHRYPAPQGDTLLWLSKYMTAERGLAHLTRKLAAEVADQAIFLPLQSRAEFITTVADQGFATSARMLWKRYSTGKDRHIVVGSAALMLRMVSLFNRLIGQLEKTLVRGEEHNPDEEFLVFRNHDNQSLEKRVTDLVRFVNEVLSEFVRIHEPLEDAKHENLTALARAYFILGDVSKGFDVFKILLDRRETPDLYDINTALTSLAAHHPRSAARIVERMVERGLKPDSVSLGTIIHHGLLLKDFELVRDLVTQGSESWGVDFDAKTISILLRASVGTDVDDSGSPVRSRLEAAFDIITSLRGPNVGIVTSPRMGKYMVYESLRAKEFEMAFKFWKLLLRRAAEWEDREQIFIRRQIARGVGELKGIGSNAMKRMLQQLRQPPKETQPLVQLRNPATQNKVHRSTSYVK</sequence>
<dbReference type="Gene3D" id="1.25.40.10">
    <property type="entry name" value="Tetratricopeptide repeat domain"/>
    <property type="match status" value="1"/>
</dbReference>
<keyword evidence="3" id="KW-1185">Reference proteome</keyword>
<dbReference type="EMBL" id="JAYKXP010000006">
    <property type="protein sequence ID" value="KAK7056980.1"/>
    <property type="molecule type" value="Genomic_DNA"/>
</dbReference>
<proteinExistence type="predicted"/>
<feature type="region of interest" description="Disordered" evidence="1">
    <location>
        <begin position="41"/>
        <end position="99"/>
    </location>
</feature>
<protein>
    <recommendedName>
        <fullName evidence="4">Pentatricopeptide repeat-containing protein</fullName>
    </recommendedName>
</protein>
<evidence type="ECO:0008006" key="4">
    <source>
        <dbReference type="Google" id="ProtNLM"/>
    </source>
</evidence>
<organism evidence="2 3">
    <name type="scientific">Paramarasmius palmivorus</name>
    <dbReference type="NCBI Taxonomy" id="297713"/>
    <lineage>
        <taxon>Eukaryota</taxon>
        <taxon>Fungi</taxon>
        <taxon>Dikarya</taxon>
        <taxon>Basidiomycota</taxon>
        <taxon>Agaricomycotina</taxon>
        <taxon>Agaricomycetes</taxon>
        <taxon>Agaricomycetidae</taxon>
        <taxon>Agaricales</taxon>
        <taxon>Marasmiineae</taxon>
        <taxon>Marasmiaceae</taxon>
        <taxon>Paramarasmius</taxon>
    </lineage>
</organism>
<gene>
    <name evidence="2" type="ORF">VNI00_002698</name>
</gene>
<evidence type="ECO:0000313" key="3">
    <source>
        <dbReference type="Proteomes" id="UP001383192"/>
    </source>
</evidence>
<evidence type="ECO:0000256" key="1">
    <source>
        <dbReference type="SAM" id="MobiDB-lite"/>
    </source>
</evidence>
<dbReference type="Proteomes" id="UP001383192">
    <property type="component" value="Unassembled WGS sequence"/>
</dbReference>
<reference evidence="2 3" key="1">
    <citation type="submission" date="2024-01" db="EMBL/GenBank/DDBJ databases">
        <title>A draft genome for a cacao thread blight-causing isolate of Paramarasmius palmivorus.</title>
        <authorList>
            <person name="Baruah I.K."/>
            <person name="Bukari Y."/>
            <person name="Amoako-Attah I."/>
            <person name="Meinhardt L.W."/>
            <person name="Bailey B.A."/>
            <person name="Cohen S.P."/>
        </authorList>
    </citation>
    <scope>NUCLEOTIDE SEQUENCE [LARGE SCALE GENOMIC DNA]</scope>
    <source>
        <strain evidence="2 3">GH-12</strain>
    </source>
</reference>
<feature type="compositionally biased region" description="Basic and acidic residues" evidence="1">
    <location>
        <begin position="77"/>
        <end position="99"/>
    </location>
</feature>
<accession>A0AAW0DXX1</accession>
<evidence type="ECO:0000313" key="2">
    <source>
        <dbReference type="EMBL" id="KAK7056980.1"/>
    </source>
</evidence>
<dbReference type="InterPro" id="IPR011990">
    <property type="entry name" value="TPR-like_helical_dom_sf"/>
</dbReference>
<comment type="caution">
    <text evidence="2">The sequence shown here is derived from an EMBL/GenBank/DDBJ whole genome shotgun (WGS) entry which is preliminary data.</text>
</comment>